<dbReference type="OMA" id="WALISEP"/>
<keyword evidence="7" id="KW-0067">ATP-binding</keyword>
<evidence type="ECO:0000259" key="12">
    <source>
        <dbReference type="PROSITE" id="PS50893"/>
    </source>
</evidence>
<feature type="transmembrane region" description="Helical" evidence="11">
    <location>
        <begin position="911"/>
        <end position="931"/>
    </location>
</feature>
<dbReference type="InterPro" id="IPR026082">
    <property type="entry name" value="ABCA"/>
</dbReference>
<keyword evidence="4 11" id="KW-0812">Transmembrane</keyword>
<dbReference type="InterPro" id="IPR017871">
    <property type="entry name" value="ABC_transporter-like_CS"/>
</dbReference>
<evidence type="ECO:0000313" key="13">
    <source>
        <dbReference type="EMBL" id="EGF78712.1"/>
    </source>
</evidence>
<keyword evidence="5" id="KW-0677">Repeat</keyword>
<dbReference type="SUPFAM" id="SSF52540">
    <property type="entry name" value="P-loop containing nucleoside triphosphate hydrolases"/>
    <property type="match status" value="1"/>
</dbReference>
<feature type="region of interest" description="Disordered" evidence="10">
    <location>
        <begin position="87"/>
        <end position="121"/>
    </location>
</feature>
<feature type="transmembrane region" description="Helical" evidence="11">
    <location>
        <begin position="851"/>
        <end position="871"/>
    </location>
</feature>
<evidence type="ECO:0000256" key="1">
    <source>
        <dbReference type="ARBA" id="ARBA00004141"/>
    </source>
</evidence>
<dbReference type="GO" id="GO:0042626">
    <property type="term" value="F:ATPase-coupled transmembrane transporter activity"/>
    <property type="evidence" value="ECO:0000318"/>
    <property type="project" value="GO_Central"/>
</dbReference>
<dbReference type="InterPro" id="IPR003439">
    <property type="entry name" value="ABC_transporter-like_ATP-bd"/>
</dbReference>
<feature type="compositionally biased region" description="Polar residues" evidence="10">
    <location>
        <begin position="90"/>
        <end position="105"/>
    </location>
</feature>
<proteinExistence type="inferred from homology"/>
<accession>F4P7S7</accession>
<gene>
    <name evidence="13" type="ORF">BATDEDRAFT_90467</name>
</gene>
<comment type="similarity">
    <text evidence="2">Belongs to the ABC transporter superfamily. ABCA family.</text>
</comment>
<dbReference type="Pfam" id="PF00005">
    <property type="entry name" value="ABC_tran"/>
    <property type="match status" value="1"/>
</dbReference>
<evidence type="ECO:0000256" key="3">
    <source>
        <dbReference type="ARBA" id="ARBA00022448"/>
    </source>
</evidence>
<sequence length="1359" mass="150072">MQGIDDDPEQSELVPVDSLSSSARSGMLARTPTVSFRDAPLMLSGEPDAGSATMYNHSAQPISNKTNNIPSVGSPLRPSQVTRAGLLSKEGSSLARSKTMPSNTKGIVRFNDSGSEDGSEMVNLSKNSLATANNSITEPASRASTDLRRNKSLPYRAIEERRLENEREAKTNASSNGTPLLRSMSFAKRPAKPLQRYNTLGYPKVDRKLSTVTANVASGSTSNAAPKPIHNLVIPSSQQMALASQSSPLSALSFTSTNTYNEPAYPPLMAPPLNTSQITQRRGMHITAVNYVTHADTTTPYGTPQKHLPPLPPQSGLHRKNSVAASIMQKLPIEWQEQYKQNIHGSYKFRAFGRKAISFQQRQWFTNICCVSLCPLMMVLVSFVLKFAIANLSNNSNNNYQILYCSSALSINEQNWPIFNLSGIGIATSSPSLVPNADSSMPVRHANYFSRASLVDLSSKDVFSQLSSTTVAGGMPCVNWFGGDYPRNDESVYERVPRTSTHPEYAFKDSLYVSELNSGWLDLLQPLLTFADPARQAQALSLARSFALYQMRPWAVVSLGPNVNPNDIGSSPKQPLLADISQIPNTFFTPASTAKGMLDTIEPRYNVEIRFSPPGLGGAQKVPYFNITNSANVKDMDALFYSTIQQAISNLARVDSSALQGNPSDIQMALVLGNLNKAYSNVPYAGIGFKTVDHSNKKYSYILQVGKDQRLERTPGFPLAGLRMLLQQAQLSNAIVRFSSPKLASTVITQGLRNFPFLAKPSFDIPFGSIIGRILYPLGISFLLPIFTISLVRDKESKIVTMMRMNGLGSPAAYYLSEYITFFLTFLVSTAIFWVSGYLTSLELFSKTDPLLLAILFFLWGNIQVTLSMFFNSLFRQSRFALISVFLIVVCGVVTSFILDEVFSGSSSFPTILFVWPPFAFYRALGVLNNAATSSQQTPYSVSRLVPGDEVFTAVMTLFAEIFAYLLLSVYLGNVIKSEFGSNKPWHYPVTQYMKPSAPKLSKIDDEYTHTLDHNVVSTENEDVRAERIRVLNEQYEKDAPLVMRNMVKEYTNESGKKKTAVNNITLAVENNTVFGLLGPNGAGKTSLISILTGVYEPTTGNATLGGHDIIKDADAAFRSIGVCPQFDILWDDLTVDEHLFFYARLKGVFPEFEREAVVAAMELVKLETMRSRRVKNLSGGEKRRLSIAIALVADPKVVFLDEPTTGLDPEVRRTVWDVIARARGNCAILMTTHSMEEAEVCCQCIGIMAKGTMRCIGSTTTLKDSYGSGYKLSIYGEYHRLDSAEQFLNSLLPNCEFKRIQTFNNVRVYVFLPKAQELAFVFDAMAREHSRYGIQNWGISQTTLDEIFTNLITEDDAS</sequence>
<dbReference type="InterPro" id="IPR013525">
    <property type="entry name" value="ABC2_TM"/>
</dbReference>
<dbReference type="GO" id="GO:0016020">
    <property type="term" value="C:membrane"/>
    <property type="evidence" value="ECO:0007669"/>
    <property type="project" value="UniProtKB-SubCell"/>
</dbReference>
<evidence type="ECO:0000256" key="10">
    <source>
        <dbReference type="SAM" id="MobiDB-lite"/>
    </source>
</evidence>
<dbReference type="GO" id="GO:0005319">
    <property type="term" value="F:lipid transporter activity"/>
    <property type="evidence" value="ECO:0000318"/>
    <property type="project" value="GO_Central"/>
</dbReference>
<dbReference type="STRING" id="684364.F4P7S7"/>
<dbReference type="GO" id="GO:0005524">
    <property type="term" value="F:ATP binding"/>
    <property type="evidence" value="ECO:0007669"/>
    <property type="project" value="UniProtKB-KW"/>
</dbReference>
<dbReference type="HOGENOM" id="CLU_257107_0_0_1"/>
<evidence type="ECO:0000256" key="6">
    <source>
        <dbReference type="ARBA" id="ARBA00022741"/>
    </source>
</evidence>
<dbReference type="OrthoDB" id="8061355at2759"/>
<feature type="transmembrane region" description="Helical" evidence="11">
    <location>
        <begin position="774"/>
        <end position="792"/>
    </location>
</feature>
<reference evidence="13 14" key="1">
    <citation type="submission" date="2009-12" db="EMBL/GenBank/DDBJ databases">
        <title>The draft genome of Batrachochytrium dendrobatidis.</title>
        <authorList>
            <consortium name="US DOE Joint Genome Institute (JGI-PGF)"/>
            <person name="Kuo A."/>
            <person name="Salamov A."/>
            <person name="Schmutz J."/>
            <person name="Lucas S."/>
            <person name="Pitluck S."/>
            <person name="Rosenblum E."/>
            <person name="Stajich J."/>
            <person name="Eisen M."/>
            <person name="Grigoriev I.V."/>
        </authorList>
    </citation>
    <scope>NUCLEOTIDE SEQUENCE [LARGE SCALE GENOMIC DNA]</scope>
    <source>
        <strain evidence="14">JAM81 / FGSC 10211</strain>
    </source>
</reference>
<evidence type="ECO:0000313" key="14">
    <source>
        <dbReference type="Proteomes" id="UP000007241"/>
    </source>
</evidence>
<feature type="transmembrane region" description="Helical" evidence="11">
    <location>
        <begin position="813"/>
        <end position="839"/>
    </location>
</feature>
<evidence type="ECO:0000256" key="9">
    <source>
        <dbReference type="ARBA" id="ARBA00023136"/>
    </source>
</evidence>
<dbReference type="InterPro" id="IPR027417">
    <property type="entry name" value="P-loop_NTPase"/>
</dbReference>
<comment type="subcellular location">
    <subcellularLocation>
        <location evidence="1">Membrane</location>
        <topology evidence="1">Multi-pass membrane protein</topology>
    </subcellularLocation>
</comment>
<dbReference type="GO" id="GO:0016887">
    <property type="term" value="F:ATP hydrolysis activity"/>
    <property type="evidence" value="ECO:0007669"/>
    <property type="project" value="InterPro"/>
</dbReference>
<dbReference type="PROSITE" id="PS50893">
    <property type="entry name" value="ABC_TRANSPORTER_2"/>
    <property type="match status" value="1"/>
</dbReference>
<keyword evidence="6" id="KW-0547">Nucleotide-binding</keyword>
<evidence type="ECO:0000256" key="11">
    <source>
        <dbReference type="SAM" id="Phobius"/>
    </source>
</evidence>
<dbReference type="SMART" id="SM00382">
    <property type="entry name" value="AAA"/>
    <property type="match status" value="1"/>
</dbReference>
<organism evidence="13 14">
    <name type="scientific">Batrachochytrium dendrobatidis (strain JAM81 / FGSC 10211)</name>
    <name type="common">Frog chytrid fungus</name>
    <dbReference type="NCBI Taxonomy" id="684364"/>
    <lineage>
        <taxon>Eukaryota</taxon>
        <taxon>Fungi</taxon>
        <taxon>Fungi incertae sedis</taxon>
        <taxon>Chytridiomycota</taxon>
        <taxon>Chytridiomycota incertae sedis</taxon>
        <taxon>Chytridiomycetes</taxon>
        <taxon>Rhizophydiales</taxon>
        <taxon>Rhizophydiales incertae sedis</taxon>
        <taxon>Batrachochytrium</taxon>
    </lineage>
</organism>
<dbReference type="FunFam" id="3.40.50.300:FF:000665">
    <property type="entry name" value="ABC transporter A family member 2"/>
    <property type="match status" value="1"/>
</dbReference>
<dbReference type="Gene3D" id="3.40.50.300">
    <property type="entry name" value="P-loop containing nucleotide triphosphate hydrolases"/>
    <property type="match status" value="1"/>
</dbReference>
<evidence type="ECO:0000256" key="2">
    <source>
        <dbReference type="ARBA" id="ARBA00008869"/>
    </source>
</evidence>
<dbReference type="InterPro" id="IPR003593">
    <property type="entry name" value="AAA+_ATPase"/>
</dbReference>
<dbReference type="PANTHER" id="PTHR19229">
    <property type="entry name" value="ATP-BINDING CASSETTE TRANSPORTER SUBFAMILY A ABCA"/>
    <property type="match status" value="1"/>
</dbReference>
<feature type="compositionally biased region" description="Acidic residues" evidence="10">
    <location>
        <begin position="1"/>
        <end position="10"/>
    </location>
</feature>
<dbReference type="CDD" id="cd03263">
    <property type="entry name" value="ABC_subfamily_A"/>
    <property type="match status" value="1"/>
</dbReference>
<dbReference type="GO" id="GO:0006869">
    <property type="term" value="P:lipid transport"/>
    <property type="evidence" value="ECO:0000318"/>
    <property type="project" value="GO_Central"/>
</dbReference>
<name>F4P7S7_BATDJ</name>
<dbReference type="Proteomes" id="UP000007241">
    <property type="component" value="Unassembled WGS sequence"/>
</dbReference>
<dbReference type="InParanoid" id="F4P7S7"/>
<keyword evidence="9 11" id="KW-0472">Membrane</keyword>
<feature type="transmembrane region" description="Helical" evidence="11">
    <location>
        <begin position="951"/>
        <end position="972"/>
    </location>
</feature>
<dbReference type="Pfam" id="PF12698">
    <property type="entry name" value="ABC2_membrane_3"/>
    <property type="match status" value="1"/>
</dbReference>
<dbReference type="EMBL" id="GL882888">
    <property type="protein sequence ID" value="EGF78712.1"/>
    <property type="molecule type" value="Genomic_DNA"/>
</dbReference>
<evidence type="ECO:0000256" key="5">
    <source>
        <dbReference type="ARBA" id="ARBA00022737"/>
    </source>
</evidence>
<keyword evidence="14" id="KW-1185">Reference proteome</keyword>
<feature type="domain" description="ABC transporter" evidence="12">
    <location>
        <begin position="1042"/>
        <end position="1276"/>
    </location>
</feature>
<dbReference type="GeneID" id="18243888"/>
<keyword evidence="3" id="KW-0813">Transport</keyword>
<dbReference type="GO" id="GO:0140359">
    <property type="term" value="F:ABC-type transporter activity"/>
    <property type="evidence" value="ECO:0007669"/>
    <property type="project" value="InterPro"/>
</dbReference>
<protein>
    <recommendedName>
        <fullName evidence="12">ABC transporter domain-containing protein</fullName>
    </recommendedName>
</protein>
<keyword evidence="8 11" id="KW-1133">Transmembrane helix</keyword>
<dbReference type="PANTHER" id="PTHR19229:SF36">
    <property type="entry name" value="ATP-BINDING CASSETTE SUB-FAMILY A MEMBER 2"/>
    <property type="match status" value="1"/>
</dbReference>
<dbReference type="PROSITE" id="PS00211">
    <property type="entry name" value="ABC_TRANSPORTER_1"/>
    <property type="match status" value="1"/>
</dbReference>
<dbReference type="RefSeq" id="XP_006680949.1">
    <property type="nucleotide sequence ID" value="XM_006680886.1"/>
</dbReference>
<feature type="transmembrane region" description="Helical" evidence="11">
    <location>
        <begin position="880"/>
        <end position="899"/>
    </location>
</feature>
<evidence type="ECO:0000256" key="7">
    <source>
        <dbReference type="ARBA" id="ARBA00022840"/>
    </source>
</evidence>
<evidence type="ECO:0000256" key="8">
    <source>
        <dbReference type="ARBA" id="ARBA00022989"/>
    </source>
</evidence>
<feature type="region of interest" description="Disordered" evidence="10">
    <location>
        <begin position="1"/>
        <end position="34"/>
    </location>
</feature>
<evidence type="ECO:0000256" key="4">
    <source>
        <dbReference type="ARBA" id="ARBA00022692"/>
    </source>
</evidence>